<reference evidence="2 3" key="1">
    <citation type="submission" date="2019-06" db="EMBL/GenBank/DDBJ databases">
        <title>Sequencing the genomes of 1000 actinobacteria strains.</title>
        <authorList>
            <person name="Klenk H.-P."/>
        </authorList>
    </citation>
    <scope>NUCLEOTIDE SEQUENCE [LARGE SCALE GENOMIC DNA]</scope>
    <source>
        <strain evidence="2 3">DSM 8803</strain>
    </source>
</reference>
<comment type="caution">
    <text evidence="2">The sequence shown here is derived from an EMBL/GenBank/DDBJ whole genome shotgun (WGS) entry which is preliminary data.</text>
</comment>
<feature type="transmembrane region" description="Helical" evidence="1">
    <location>
        <begin position="98"/>
        <end position="116"/>
    </location>
</feature>
<name>A0A542Y479_9MICO</name>
<keyword evidence="1" id="KW-0812">Transmembrane</keyword>
<gene>
    <name evidence="2" type="ORF">FB468_0885</name>
</gene>
<evidence type="ECO:0000313" key="3">
    <source>
        <dbReference type="Proteomes" id="UP000319094"/>
    </source>
</evidence>
<feature type="transmembrane region" description="Helical" evidence="1">
    <location>
        <begin position="71"/>
        <end position="91"/>
    </location>
</feature>
<feature type="transmembrane region" description="Helical" evidence="1">
    <location>
        <begin position="17"/>
        <end position="39"/>
    </location>
</feature>
<organism evidence="2 3">
    <name type="scientific">Leucobacter komagatae</name>
    <dbReference type="NCBI Taxonomy" id="55969"/>
    <lineage>
        <taxon>Bacteria</taxon>
        <taxon>Bacillati</taxon>
        <taxon>Actinomycetota</taxon>
        <taxon>Actinomycetes</taxon>
        <taxon>Micrococcales</taxon>
        <taxon>Microbacteriaceae</taxon>
        <taxon>Leucobacter</taxon>
    </lineage>
</organism>
<dbReference type="AlphaFoldDB" id="A0A542Y479"/>
<protein>
    <submittedName>
        <fullName evidence="2">Uncharacterized protein</fullName>
    </submittedName>
</protein>
<sequence>MTAPNADSPGKQALARFCWLVLGAATAFLLTVCTGILAAHRASLPLGIRLDPIATTMNAIGEPIRPIGPTLGIVGLGLLALAGLCLAAFVARERLGGPLLLGFGAAGLTLALWGLFSGPDLSLLFVLSSPNQWIGGFGLTTWLHLASLEPMLYVLASAALALPFVARRRVRA</sequence>
<evidence type="ECO:0000313" key="2">
    <source>
        <dbReference type="EMBL" id="TQL42876.1"/>
    </source>
</evidence>
<dbReference type="Proteomes" id="UP000319094">
    <property type="component" value="Unassembled WGS sequence"/>
</dbReference>
<dbReference type="OrthoDB" id="9850703at2"/>
<evidence type="ECO:0000256" key="1">
    <source>
        <dbReference type="SAM" id="Phobius"/>
    </source>
</evidence>
<keyword evidence="1" id="KW-0472">Membrane</keyword>
<feature type="transmembrane region" description="Helical" evidence="1">
    <location>
        <begin position="150"/>
        <end position="166"/>
    </location>
</feature>
<dbReference type="EMBL" id="VFON01000001">
    <property type="protein sequence ID" value="TQL42876.1"/>
    <property type="molecule type" value="Genomic_DNA"/>
</dbReference>
<keyword evidence="1" id="KW-1133">Transmembrane helix</keyword>
<keyword evidence="3" id="KW-1185">Reference proteome</keyword>
<accession>A0A542Y479</accession>
<proteinExistence type="predicted"/>
<dbReference type="RefSeq" id="WP_141886265.1">
    <property type="nucleotide sequence ID" value="NZ_BAAAUY010000021.1"/>
</dbReference>